<evidence type="ECO:0000256" key="1">
    <source>
        <dbReference type="SAM" id="MobiDB-lite"/>
    </source>
</evidence>
<keyword evidence="2" id="KW-0472">Membrane</keyword>
<feature type="region of interest" description="Disordered" evidence="1">
    <location>
        <begin position="85"/>
        <end position="105"/>
    </location>
</feature>
<feature type="compositionally biased region" description="Basic and acidic residues" evidence="1">
    <location>
        <begin position="85"/>
        <end position="95"/>
    </location>
</feature>
<protein>
    <submittedName>
        <fullName evidence="3">Uncharacterized protein</fullName>
    </submittedName>
</protein>
<dbReference type="EMBL" id="UINC01171855">
    <property type="protein sequence ID" value="SVD76639.1"/>
    <property type="molecule type" value="Genomic_DNA"/>
</dbReference>
<keyword evidence="2" id="KW-1133">Transmembrane helix</keyword>
<evidence type="ECO:0000256" key="2">
    <source>
        <dbReference type="SAM" id="Phobius"/>
    </source>
</evidence>
<proteinExistence type="predicted"/>
<keyword evidence="2" id="KW-0812">Transmembrane</keyword>
<sequence length="105" mass="12488">MFNWFKSFDKKYPYVIVVLLILIGSTLLYLRLADYIKRPTVIGVFIIGEGFYLLYKRFIKKNKKENQISDEAAEAMASKIKFEAEQHRKNRDSHNYIRMASDEEE</sequence>
<name>A0A382Y0R6_9ZZZZ</name>
<dbReference type="AlphaFoldDB" id="A0A382Y0R6"/>
<gene>
    <name evidence="3" type="ORF">METZ01_LOCUS429493</name>
</gene>
<accession>A0A382Y0R6</accession>
<organism evidence="3">
    <name type="scientific">marine metagenome</name>
    <dbReference type="NCBI Taxonomy" id="408172"/>
    <lineage>
        <taxon>unclassified sequences</taxon>
        <taxon>metagenomes</taxon>
        <taxon>ecological metagenomes</taxon>
    </lineage>
</organism>
<feature type="transmembrane region" description="Helical" evidence="2">
    <location>
        <begin position="36"/>
        <end position="55"/>
    </location>
</feature>
<reference evidence="3" key="1">
    <citation type="submission" date="2018-05" db="EMBL/GenBank/DDBJ databases">
        <authorList>
            <person name="Lanie J.A."/>
            <person name="Ng W.-L."/>
            <person name="Kazmierczak K.M."/>
            <person name="Andrzejewski T.M."/>
            <person name="Davidsen T.M."/>
            <person name="Wayne K.J."/>
            <person name="Tettelin H."/>
            <person name="Glass J.I."/>
            <person name="Rusch D."/>
            <person name="Podicherti R."/>
            <person name="Tsui H.-C.T."/>
            <person name="Winkler M.E."/>
        </authorList>
    </citation>
    <scope>NUCLEOTIDE SEQUENCE</scope>
</reference>
<feature type="transmembrane region" description="Helical" evidence="2">
    <location>
        <begin position="12"/>
        <end position="30"/>
    </location>
</feature>
<evidence type="ECO:0000313" key="3">
    <source>
        <dbReference type="EMBL" id="SVD76639.1"/>
    </source>
</evidence>